<evidence type="ECO:0000313" key="2">
    <source>
        <dbReference type="EMBL" id="MBB4909689.1"/>
    </source>
</evidence>
<dbReference type="SUPFAM" id="SSF55718">
    <property type="entry name" value="SCP-like"/>
    <property type="match status" value="1"/>
</dbReference>
<sequence length="224" mass="23930">MTVPVPEVISAHRRFVADVSGLTAVELAVPTALPGWTRGHVVAHVADGGRAFADLTEAALRGEIVSLFPGGVDERNARIEEFATAPDLMDRLGDGIARLEAAWARAEPGDWRRPVRFRNGDLAGTVFARWRETWIHLVDCAVGVTPADWPESLAAHVIDFLWSRVPSGVALVATDTGEHWGSGDPVSGTVRDLAAWVAGRTPMGAVAGPPVGLNPWPPHPVPDR</sequence>
<dbReference type="Pfam" id="PF11716">
    <property type="entry name" value="MDMPI_N"/>
    <property type="match status" value="1"/>
</dbReference>
<gene>
    <name evidence="2" type="ORF">FHR82_005947</name>
</gene>
<dbReference type="AlphaFoldDB" id="A0A7W7VH06"/>
<name>A0A7W7VH06_9PSEU</name>
<keyword evidence="2" id="KW-0670">Pyruvate</keyword>
<organism evidence="2 3">
    <name type="scientific">Actinophytocola algeriensis</name>
    <dbReference type="NCBI Taxonomy" id="1768010"/>
    <lineage>
        <taxon>Bacteria</taxon>
        <taxon>Bacillati</taxon>
        <taxon>Actinomycetota</taxon>
        <taxon>Actinomycetes</taxon>
        <taxon>Pseudonocardiales</taxon>
        <taxon>Pseudonocardiaceae</taxon>
    </lineage>
</organism>
<dbReference type="Proteomes" id="UP000520767">
    <property type="component" value="Unassembled WGS sequence"/>
</dbReference>
<accession>A0A7W7VH06</accession>
<dbReference type="SUPFAM" id="SSF109854">
    <property type="entry name" value="DinB/YfiT-like putative metalloenzymes"/>
    <property type="match status" value="1"/>
</dbReference>
<keyword evidence="2" id="KW-0413">Isomerase</keyword>
<dbReference type="Gene3D" id="1.20.120.450">
    <property type="entry name" value="dinb family like domain"/>
    <property type="match status" value="1"/>
</dbReference>
<protein>
    <submittedName>
        <fullName evidence="2">Maleylpyruvate isomerase</fullName>
        <ecNumber evidence="2">5.2.1.4</ecNumber>
    </submittedName>
</protein>
<dbReference type="InterPro" id="IPR036527">
    <property type="entry name" value="SCP2_sterol-bd_dom_sf"/>
</dbReference>
<dbReference type="NCBIfam" id="TIGR03083">
    <property type="entry name" value="maleylpyruvate isomerase family mycothiol-dependent enzyme"/>
    <property type="match status" value="1"/>
</dbReference>
<keyword evidence="3" id="KW-1185">Reference proteome</keyword>
<dbReference type="GO" id="GO:0046872">
    <property type="term" value="F:metal ion binding"/>
    <property type="evidence" value="ECO:0007669"/>
    <property type="project" value="InterPro"/>
</dbReference>
<dbReference type="EMBL" id="JACHJQ010000006">
    <property type="protein sequence ID" value="MBB4909689.1"/>
    <property type="molecule type" value="Genomic_DNA"/>
</dbReference>
<proteinExistence type="predicted"/>
<dbReference type="InterPro" id="IPR034660">
    <property type="entry name" value="DinB/YfiT-like"/>
</dbReference>
<dbReference type="RefSeq" id="WP_184813759.1">
    <property type="nucleotide sequence ID" value="NZ_JACHJQ010000006.1"/>
</dbReference>
<dbReference type="EC" id="5.2.1.4" evidence="2"/>
<dbReference type="InterPro" id="IPR024344">
    <property type="entry name" value="MDMPI_metal-binding"/>
</dbReference>
<dbReference type="GO" id="GO:0050077">
    <property type="term" value="F:maleylpyruvate isomerase activity"/>
    <property type="evidence" value="ECO:0007669"/>
    <property type="project" value="UniProtKB-EC"/>
</dbReference>
<feature type="domain" description="Mycothiol-dependent maleylpyruvate isomerase metal-binding" evidence="1">
    <location>
        <begin position="11"/>
        <end position="140"/>
    </location>
</feature>
<evidence type="ECO:0000259" key="1">
    <source>
        <dbReference type="Pfam" id="PF11716"/>
    </source>
</evidence>
<evidence type="ECO:0000313" key="3">
    <source>
        <dbReference type="Proteomes" id="UP000520767"/>
    </source>
</evidence>
<dbReference type="InterPro" id="IPR017517">
    <property type="entry name" value="Maleyloyr_isom"/>
</dbReference>
<reference evidence="2 3" key="1">
    <citation type="submission" date="2020-08" db="EMBL/GenBank/DDBJ databases">
        <title>Genomic Encyclopedia of Type Strains, Phase III (KMG-III): the genomes of soil and plant-associated and newly described type strains.</title>
        <authorList>
            <person name="Whitman W."/>
        </authorList>
    </citation>
    <scope>NUCLEOTIDE SEQUENCE [LARGE SCALE GENOMIC DNA]</scope>
    <source>
        <strain evidence="2 3">CECT 8960</strain>
    </source>
</reference>
<comment type="caution">
    <text evidence="2">The sequence shown here is derived from an EMBL/GenBank/DDBJ whole genome shotgun (WGS) entry which is preliminary data.</text>
</comment>